<accession>A0A841KR71</accession>
<protein>
    <submittedName>
        <fullName evidence="1">Uncharacterized protein</fullName>
    </submittedName>
</protein>
<dbReference type="AlphaFoldDB" id="A0A841KR71"/>
<sequence>MDETVIKLLREMETSIEEMEKKIDQIYRVILGKSAGQEVNKSEEEILVVDSRKYGWEKEMPFDEVVKKMGGGNTSLK</sequence>
<dbReference type="RefSeq" id="WP_184310782.1">
    <property type="nucleotide sequence ID" value="NZ_JACHEN010000013.1"/>
</dbReference>
<gene>
    <name evidence="1" type="ORF">HNQ80_002343</name>
</gene>
<dbReference type="EMBL" id="JACHEN010000013">
    <property type="protein sequence ID" value="MBB6216244.1"/>
    <property type="molecule type" value="Genomic_DNA"/>
</dbReference>
<evidence type="ECO:0000313" key="2">
    <source>
        <dbReference type="Proteomes" id="UP000579281"/>
    </source>
</evidence>
<organism evidence="1 2">
    <name type="scientific">Anaerosolibacter carboniphilus</name>
    <dbReference type="NCBI Taxonomy" id="1417629"/>
    <lineage>
        <taxon>Bacteria</taxon>
        <taxon>Bacillati</taxon>
        <taxon>Bacillota</taxon>
        <taxon>Clostridia</taxon>
        <taxon>Peptostreptococcales</taxon>
        <taxon>Thermotaleaceae</taxon>
        <taxon>Anaerosolibacter</taxon>
    </lineage>
</organism>
<comment type="caution">
    <text evidence="1">The sequence shown here is derived from an EMBL/GenBank/DDBJ whole genome shotgun (WGS) entry which is preliminary data.</text>
</comment>
<keyword evidence="2" id="KW-1185">Reference proteome</keyword>
<name>A0A841KR71_9FIRM</name>
<evidence type="ECO:0000313" key="1">
    <source>
        <dbReference type="EMBL" id="MBB6216244.1"/>
    </source>
</evidence>
<dbReference type="Proteomes" id="UP000579281">
    <property type="component" value="Unassembled WGS sequence"/>
</dbReference>
<proteinExistence type="predicted"/>
<reference evidence="1 2" key="1">
    <citation type="submission" date="2020-08" db="EMBL/GenBank/DDBJ databases">
        <title>Genomic Encyclopedia of Type Strains, Phase IV (KMG-IV): sequencing the most valuable type-strain genomes for metagenomic binning, comparative biology and taxonomic classification.</title>
        <authorList>
            <person name="Goeker M."/>
        </authorList>
    </citation>
    <scope>NUCLEOTIDE SEQUENCE [LARGE SCALE GENOMIC DNA]</scope>
    <source>
        <strain evidence="1 2">DSM 103526</strain>
    </source>
</reference>